<reference evidence="2 3" key="1">
    <citation type="submission" date="2019-01" db="EMBL/GenBank/DDBJ databases">
        <title>Draft Genome and Complete Hox-Cluster Characterization of the Sterlet Sturgeon (Acipenser ruthenus).</title>
        <authorList>
            <person name="Wei Q."/>
        </authorList>
    </citation>
    <scope>NUCLEOTIDE SEQUENCE [LARGE SCALE GENOMIC DNA]</scope>
    <source>
        <strain evidence="2">WHYD16114868_AA</strain>
        <tissue evidence="2">Blood</tissue>
    </source>
</reference>
<dbReference type="GO" id="GO:0042721">
    <property type="term" value="C:TIM22 mitochondrial import inner membrane insertion complex"/>
    <property type="evidence" value="ECO:0007669"/>
    <property type="project" value="InterPro"/>
</dbReference>
<dbReference type="GO" id="GO:0045039">
    <property type="term" value="P:protein insertion into mitochondrial inner membrane"/>
    <property type="evidence" value="ECO:0007669"/>
    <property type="project" value="TreeGrafter"/>
</dbReference>
<dbReference type="AlphaFoldDB" id="A0A444UHG1"/>
<organism evidence="2 3">
    <name type="scientific">Acipenser ruthenus</name>
    <name type="common">Sterlet sturgeon</name>
    <dbReference type="NCBI Taxonomy" id="7906"/>
    <lineage>
        <taxon>Eukaryota</taxon>
        <taxon>Metazoa</taxon>
        <taxon>Chordata</taxon>
        <taxon>Craniata</taxon>
        <taxon>Vertebrata</taxon>
        <taxon>Euteleostomi</taxon>
        <taxon>Actinopterygii</taxon>
        <taxon>Chondrostei</taxon>
        <taxon>Acipenseriformes</taxon>
        <taxon>Acipenseridae</taxon>
        <taxon>Acipenser</taxon>
    </lineage>
</organism>
<accession>A0A444UHG1</accession>
<dbReference type="PANTHER" id="PTHR21435">
    <property type="entry name" value="MITOCHONDRIAL IMPORT INNER MEMBRANE TRANSLOCASE SUBUNIT TIM29"/>
    <property type="match status" value="1"/>
</dbReference>
<dbReference type="EMBL" id="SCEB01214558">
    <property type="protein sequence ID" value="RXM34632.1"/>
    <property type="molecule type" value="Genomic_DNA"/>
</dbReference>
<dbReference type="InterPro" id="IPR019322">
    <property type="entry name" value="TIMM29"/>
</dbReference>
<evidence type="ECO:0000313" key="2">
    <source>
        <dbReference type="EMBL" id="RXM34632.1"/>
    </source>
</evidence>
<keyword evidence="3" id="KW-1185">Reference proteome</keyword>
<sequence length="277" mass="31223">MAAARVCRRWCSTAARAAGDTGLTAAARAGAESQRVTAGKGSRWERLRDGRMGLWWKGLLRDYKEACRDVFAGARERPGKAALYLSLLGGAGACCHWNPSEASFESSLLEASNTLLLLSPWIRSGDSDGHVQGLTKLRNQGRLRYQSLGLLSLVYEAPFHPDSSLYEARCQSLRPRWLHFPSRVLDLGFCCRWWILERKMRDFDINEQEFRNLPPHLRTISPKQLRSQENERLYEEKYRPVSLSEEEIARAESEESAISPPSTRGSNPEMQAASPLV</sequence>
<evidence type="ECO:0000313" key="3">
    <source>
        <dbReference type="Proteomes" id="UP000289886"/>
    </source>
</evidence>
<comment type="caution">
    <text evidence="2">The sequence shown here is derived from an EMBL/GenBank/DDBJ whole genome shotgun (WGS) entry which is preliminary data.</text>
</comment>
<feature type="region of interest" description="Disordered" evidence="1">
    <location>
        <begin position="236"/>
        <end position="277"/>
    </location>
</feature>
<dbReference type="PANTHER" id="PTHR21435:SF1">
    <property type="entry name" value="MITOCHONDRIAL IMPORT INNER MEMBRANE TRANSLOCASE SUBUNIT TIM29"/>
    <property type="match status" value="1"/>
</dbReference>
<dbReference type="Proteomes" id="UP000289886">
    <property type="component" value="Unassembled WGS sequence"/>
</dbReference>
<gene>
    <name evidence="2" type="ORF">EOD39_4648</name>
</gene>
<name>A0A444UHG1_ACIRT</name>
<evidence type="ECO:0008006" key="4">
    <source>
        <dbReference type="Google" id="ProtNLM"/>
    </source>
</evidence>
<proteinExistence type="predicted"/>
<evidence type="ECO:0000256" key="1">
    <source>
        <dbReference type="SAM" id="MobiDB-lite"/>
    </source>
</evidence>
<protein>
    <recommendedName>
        <fullName evidence="4">Mitochondrial import inner membrane translocase subunit Tim29</fullName>
    </recommendedName>
</protein>
<dbReference type="Pfam" id="PF10171">
    <property type="entry name" value="Tim29"/>
    <property type="match status" value="1"/>
</dbReference>
<dbReference type="OrthoDB" id="5970620at2759"/>